<accession>Z4WZH2</accession>
<dbReference type="RefSeq" id="WP_044167928.1">
    <property type="nucleotide sequence ID" value="NZ_JDFF01000008.1"/>
</dbReference>
<gene>
    <name evidence="1" type="ORF">HMPREF0636_1084</name>
</gene>
<dbReference type="AlphaFoldDB" id="Z4WZH2"/>
<comment type="caution">
    <text evidence="1">The sequence shown here is derived from an EMBL/GenBank/DDBJ whole genome shotgun (WGS) entry which is preliminary data.</text>
</comment>
<reference evidence="1 2" key="1">
    <citation type="submission" date="2014-01" db="EMBL/GenBank/DDBJ databases">
        <authorList>
            <person name="Durkin A.S."/>
            <person name="McCorrison J."/>
            <person name="Torralba M."/>
            <person name="Gillis M."/>
            <person name="Haft D.H."/>
            <person name="Methe B."/>
            <person name="Sutton G."/>
            <person name="Nelson K.E."/>
        </authorList>
    </citation>
    <scope>NUCLEOTIDE SEQUENCE [LARGE SCALE GENOMIC DNA]</scope>
    <source>
        <strain evidence="1 2">ATCC 51270</strain>
    </source>
</reference>
<dbReference type="EMBL" id="JDFF01000008">
    <property type="protein sequence ID" value="EWC93155.1"/>
    <property type="molecule type" value="Genomic_DNA"/>
</dbReference>
<organism evidence="1 2">
    <name type="scientific">Porphyromonas catoniae ATCC 51270</name>
    <dbReference type="NCBI Taxonomy" id="887901"/>
    <lineage>
        <taxon>Bacteria</taxon>
        <taxon>Pseudomonadati</taxon>
        <taxon>Bacteroidota</taxon>
        <taxon>Bacteroidia</taxon>
        <taxon>Bacteroidales</taxon>
        <taxon>Porphyromonadaceae</taxon>
        <taxon>Porphyromonas</taxon>
    </lineage>
</organism>
<name>Z4WZH2_9PORP</name>
<sequence>MTEEKKEVKTEQKRIGELTPEALEALKAKTRGRVYLVEITDEDEVHCLYLRRPDFNVLKAVSAMSKTDELESSLVFLRNCRVAGSDAVLEDGVLALAAAQAAASLLTSAKASLKNV</sequence>
<protein>
    <submittedName>
        <fullName evidence="1">Uncharacterized protein</fullName>
    </submittedName>
</protein>
<proteinExistence type="predicted"/>
<evidence type="ECO:0000313" key="2">
    <source>
        <dbReference type="Proteomes" id="UP000023482"/>
    </source>
</evidence>
<dbReference type="Proteomes" id="UP000023482">
    <property type="component" value="Unassembled WGS sequence"/>
</dbReference>
<dbReference type="PATRIC" id="fig|887901.3.peg.241"/>
<evidence type="ECO:0000313" key="1">
    <source>
        <dbReference type="EMBL" id="EWC93155.1"/>
    </source>
</evidence>
<keyword evidence="2" id="KW-1185">Reference proteome</keyword>